<evidence type="ECO:0000256" key="5">
    <source>
        <dbReference type="ARBA" id="ARBA00022747"/>
    </source>
</evidence>
<keyword evidence="2 7" id="KW-0489">Methyltransferase</keyword>
<dbReference type="PROSITE" id="PS51679">
    <property type="entry name" value="SAM_MT_C5"/>
    <property type="match status" value="1"/>
</dbReference>
<evidence type="ECO:0000256" key="1">
    <source>
        <dbReference type="ARBA" id="ARBA00011975"/>
    </source>
</evidence>
<evidence type="ECO:0000256" key="2">
    <source>
        <dbReference type="ARBA" id="ARBA00022603"/>
    </source>
</evidence>
<dbReference type="EC" id="2.1.1.37" evidence="1"/>
<evidence type="ECO:0000256" key="4">
    <source>
        <dbReference type="ARBA" id="ARBA00022691"/>
    </source>
</evidence>
<evidence type="ECO:0000256" key="8">
    <source>
        <dbReference type="RuleBase" id="RU000416"/>
    </source>
</evidence>
<dbReference type="InterPro" id="IPR001525">
    <property type="entry name" value="C5_MeTfrase"/>
</dbReference>
<comment type="catalytic activity">
    <reaction evidence="6">
        <text>a 2'-deoxycytidine in DNA + S-adenosyl-L-methionine = a 5-methyl-2'-deoxycytidine in DNA + S-adenosyl-L-homocysteine + H(+)</text>
        <dbReference type="Rhea" id="RHEA:13681"/>
        <dbReference type="Rhea" id="RHEA-COMP:11369"/>
        <dbReference type="Rhea" id="RHEA-COMP:11370"/>
        <dbReference type="ChEBI" id="CHEBI:15378"/>
        <dbReference type="ChEBI" id="CHEBI:57856"/>
        <dbReference type="ChEBI" id="CHEBI:59789"/>
        <dbReference type="ChEBI" id="CHEBI:85452"/>
        <dbReference type="ChEBI" id="CHEBI:85454"/>
        <dbReference type="EC" id="2.1.1.37"/>
    </reaction>
</comment>
<keyword evidence="10" id="KW-1185">Reference proteome</keyword>
<dbReference type="SUPFAM" id="SSF53335">
    <property type="entry name" value="S-adenosyl-L-methionine-dependent methyltransferases"/>
    <property type="match status" value="1"/>
</dbReference>
<protein>
    <recommendedName>
        <fullName evidence="1">DNA (cytosine-5-)-methyltransferase</fullName>
        <ecNumber evidence="1">2.1.1.37</ecNumber>
    </recommendedName>
</protein>
<dbReference type="PANTHER" id="PTHR10629">
    <property type="entry name" value="CYTOSINE-SPECIFIC METHYLTRANSFERASE"/>
    <property type="match status" value="1"/>
</dbReference>
<name>A0A5J5FV58_9GAMM</name>
<dbReference type="GO" id="GO:0032259">
    <property type="term" value="P:methylation"/>
    <property type="evidence" value="ECO:0007669"/>
    <property type="project" value="UniProtKB-KW"/>
</dbReference>
<dbReference type="Gene3D" id="3.40.50.150">
    <property type="entry name" value="Vaccinia Virus protein VP39"/>
    <property type="match status" value="1"/>
</dbReference>
<accession>A0A5J5FV58</accession>
<dbReference type="Pfam" id="PF00145">
    <property type="entry name" value="DNA_methylase"/>
    <property type="match status" value="1"/>
</dbReference>
<organism evidence="9 10">
    <name type="scientific">Affinibrenneria salicis</name>
    <dbReference type="NCBI Taxonomy" id="2590031"/>
    <lineage>
        <taxon>Bacteria</taxon>
        <taxon>Pseudomonadati</taxon>
        <taxon>Pseudomonadota</taxon>
        <taxon>Gammaproteobacteria</taxon>
        <taxon>Enterobacterales</taxon>
        <taxon>Pectobacteriaceae</taxon>
        <taxon>Affinibrenneria</taxon>
    </lineage>
</organism>
<dbReference type="RefSeq" id="WP_150436350.1">
    <property type="nucleotide sequence ID" value="NZ_VYKJ01000010.1"/>
</dbReference>
<dbReference type="Proteomes" id="UP000335415">
    <property type="component" value="Unassembled WGS sequence"/>
</dbReference>
<reference evidence="9 10" key="1">
    <citation type="submission" date="2019-09" db="EMBL/GenBank/DDBJ databases">
        <authorList>
            <person name="Li Y."/>
        </authorList>
    </citation>
    <scope>NUCLEOTIDE SEQUENCE [LARGE SCALE GENOMIC DNA]</scope>
    <source>
        <strain evidence="9 10">L3-3HA</strain>
    </source>
</reference>
<comment type="caution">
    <text evidence="9">The sequence shown here is derived from an EMBL/GenBank/DDBJ whole genome shotgun (WGS) entry which is preliminary data.</text>
</comment>
<evidence type="ECO:0000256" key="6">
    <source>
        <dbReference type="ARBA" id="ARBA00047422"/>
    </source>
</evidence>
<sequence length="350" mass="39458">MIIQAVDLFCGAGGLTYGLNNVGIRVTHGIDIDSACKFPIEYNNKNTTFVERSITDITGKEISSFFKKDTIRLIAGCAPCQPFSKYSSSTKKDKNDQKWALLSEFGRIVNDVKPELVTMENVPQLRDHNVFKEFVNTLKNTGYNLWYDVVNCSDYGLPQNRRRLILVGSLLSNIELIPITHTKDRRNTVYKAIGKLPPIEAGVKNEKDILHSSPSLSKINMQRIRSSTPGGTWKDWPKELLAKCHQKNSGATYISVYGRMEWNSTSPTITTQCYGYGNGRFGHPEQNRAITLREAAILQSFPKKYRFIDKKTPFSFRKLGTMIGNAVPVTIGEIIGRSFIRHIESLNIPD</sequence>
<dbReference type="InterPro" id="IPR050390">
    <property type="entry name" value="C5-Methyltransferase"/>
</dbReference>
<keyword evidence="4 7" id="KW-0949">S-adenosyl-L-methionine</keyword>
<dbReference type="Gene3D" id="3.90.120.10">
    <property type="entry name" value="DNA Methylase, subunit A, domain 2"/>
    <property type="match status" value="1"/>
</dbReference>
<dbReference type="GO" id="GO:0044027">
    <property type="term" value="P:negative regulation of gene expression via chromosomal CpG island methylation"/>
    <property type="evidence" value="ECO:0007669"/>
    <property type="project" value="TreeGrafter"/>
</dbReference>
<dbReference type="PANTHER" id="PTHR10629:SF52">
    <property type="entry name" value="DNA (CYTOSINE-5)-METHYLTRANSFERASE 1"/>
    <property type="match status" value="1"/>
</dbReference>
<evidence type="ECO:0000256" key="7">
    <source>
        <dbReference type="PROSITE-ProRule" id="PRU01016"/>
    </source>
</evidence>
<dbReference type="NCBIfam" id="TIGR00675">
    <property type="entry name" value="dcm"/>
    <property type="match status" value="1"/>
</dbReference>
<dbReference type="GO" id="GO:0003886">
    <property type="term" value="F:DNA (cytosine-5-)-methyltransferase activity"/>
    <property type="evidence" value="ECO:0007669"/>
    <property type="project" value="UniProtKB-EC"/>
</dbReference>
<keyword evidence="5" id="KW-0680">Restriction system</keyword>
<evidence type="ECO:0000313" key="9">
    <source>
        <dbReference type="EMBL" id="KAA8997652.1"/>
    </source>
</evidence>
<keyword evidence="3 7" id="KW-0808">Transferase</keyword>
<proteinExistence type="inferred from homology"/>
<dbReference type="InterPro" id="IPR029063">
    <property type="entry name" value="SAM-dependent_MTases_sf"/>
</dbReference>
<dbReference type="OrthoDB" id="5288620at2"/>
<gene>
    <name evidence="9" type="ORF">FJU30_17950</name>
</gene>
<dbReference type="EMBL" id="VYKJ01000010">
    <property type="protein sequence ID" value="KAA8997652.1"/>
    <property type="molecule type" value="Genomic_DNA"/>
</dbReference>
<dbReference type="GO" id="GO:0003677">
    <property type="term" value="F:DNA binding"/>
    <property type="evidence" value="ECO:0007669"/>
    <property type="project" value="TreeGrafter"/>
</dbReference>
<evidence type="ECO:0000313" key="10">
    <source>
        <dbReference type="Proteomes" id="UP000335415"/>
    </source>
</evidence>
<feature type="active site" evidence="7">
    <location>
        <position position="80"/>
    </location>
</feature>
<comment type="similarity">
    <text evidence="7 8">Belongs to the class I-like SAM-binding methyltransferase superfamily. C5-methyltransferase family.</text>
</comment>
<dbReference type="GO" id="GO:0009307">
    <property type="term" value="P:DNA restriction-modification system"/>
    <property type="evidence" value="ECO:0007669"/>
    <property type="project" value="UniProtKB-KW"/>
</dbReference>
<dbReference type="AlphaFoldDB" id="A0A5J5FV58"/>
<dbReference type="PRINTS" id="PR00105">
    <property type="entry name" value="C5METTRFRASE"/>
</dbReference>
<evidence type="ECO:0000256" key="3">
    <source>
        <dbReference type="ARBA" id="ARBA00022679"/>
    </source>
</evidence>